<dbReference type="EMBL" id="CP038799">
    <property type="protein sequence ID" value="QIV85393.1"/>
    <property type="molecule type" value="Genomic_DNA"/>
</dbReference>
<organism evidence="1 2">
    <name type="scientific">Mycolicibacterium frederiksbergense</name>
    <dbReference type="NCBI Taxonomy" id="117567"/>
    <lineage>
        <taxon>Bacteria</taxon>
        <taxon>Bacillati</taxon>
        <taxon>Actinomycetota</taxon>
        <taxon>Actinomycetes</taxon>
        <taxon>Mycobacteriales</taxon>
        <taxon>Mycobacteriaceae</taxon>
        <taxon>Mycolicibacterium</taxon>
    </lineage>
</organism>
<reference evidence="1 2" key="1">
    <citation type="submission" date="2019-04" db="EMBL/GenBank/DDBJ databases">
        <title>Draft, Whole-Genome Sequence of the Anthracene-degrading Mycobacterium frederiksbergense LB501T, Isolated from a Polycyclic Aromatic Hydrocarbon (PAH)-Contaminated Soil.</title>
        <authorList>
            <person name="Augelletti F."/>
        </authorList>
    </citation>
    <scope>NUCLEOTIDE SEQUENCE [LARGE SCALE GENOMIC DNA]</scope>
    <source>
        <strain evidence="1 2">LB 501T</strain>
    </source>
</reference>
<name>A0A6H0SCZ9_9MYCO</name>
<dbReference type="KEGG" id="mfre:EXE63_18220"/>
<accession>A0A6H0SCZ9</accession>
<sequence length="131" mass="13501">MADEAWSELTCGPEPVVRVAADDLQQARRARARLRDDDGDVAVILDVTVAVAGDVRAACASFGTDESVRGVRYAGTVRGLAGLIADIETAGVADGVTLVGVASPPSATPLDLAEIGRTVLAVLEQRSRICA</sequence>
<protein>
    <recommendedName>
        <fullName evidence="3">Luciferase-like domain-containing protein</fullName>
    </recommendedName>
</protein>
<dbReference type="Proteomes" id="UP000501849">
    <property type="component" value="Chromosome"/>
</dbReference>
<dbReference type="RefSeq" id="WP_168143059.1">
    <property type="nucleotide sequence ID" value="NZ_JAUKNU010000001.1"/>
</dbReference>
<gene>
    <name evidence="1" type="ORF">EXE63_18220</name>
</gene>
<keyword evidence="2" id="KW-1185">Reference proteome</keyword>
<evidence type="ECO:0008006" key="3">
    <source>
        <dbReference type="Google" id="ProtNLM"/>
    </source>
</evidence>
<evidence type="ECO:0000313" key="1">
    <source>
        <dbReference type="EMBL" id="QIV85393.1"/>
    </source>
</evidence>
<evidence type="ECO:0000313" key="2">
    <source>
        <dbReference type="Proteomes" id="UP000501849"/>
    </source>
</evidence>
<proteinExistence type="predicted"/>
<dbReference type="AlphaFoldDB" id="A0A6H0SCZ9"/>